<feature type="compositionally biased region" description="Basic and acidic residues" evidence="1">
    <location>
        <begin position="276"/>
        <end position="286"/>
    </location>
</feature>
<reference evidence="2 3" key="1">
    <citation type="journal article" date="2024" name="G3 (Bethesda)">
        <title>Genome assembly of Hibiscus sabdariffa L. provides insights into metabolisms of medicinal natural products.</title>
        <authorList>
            <person name="Kim T."/>
        </authorList>
    </citation>
    <scope>NUCLEOTIDE SEQUENCE [LARGE SCALE GENOMIC DNA]</scope>
    <source>
        <strain evidence="2">TK-2024</strain>
        <tissue evidence="2">Old leaves</tissue>
    </source>
</reference>
<protein>
    <submittedName>
        <fullName evidence="2">Uncharacterized protein</fullName>
    </submittedName>
</protein>
<feature type="region of interest" description="Disordered" evidence="1">
    <location>
        <begin position="261"/>
        <end position="286"/>
    </location>
</feature>
<organism evidence="2 3">
    <name type="scientific">Hibiscus sabdariffa</name>
    <name type="common">roselle</name>
    <dbReference type="NCBI Taxonomy" id="183260"/>
    <lineage>
        <taxon>Eukaryota</taxon>
        <taxon>Viridiplantae</taxon>
        <taxon>Streptophyta</taxon>
        <taxon>Embryophyta</taxon>
        <taxon>Tracheophyta</taxon>
        <taxon>Spermatophyta</taxon>
        <taxon>Magnoliopsida</taxon>
        <taxon>eudicotyledons</taxon>
        <taxon>Gunneridae</taxon>
        <taxon>Pentapetalae</taxon>
        <taxon>rosids</taxon>
        <taxon>malvids</taxon>
        <taxon>Malvales</taxon>
        <taxon>Malvaceae</taxon>
        <taxon>Malvoideae</taxon>
        <taxon>Hibiscus</taxon>
    </lineage>
</organism>
<evidence type="ECO:0000313" key="2">
    <source>
        <dbReference type="EMBL" id="KAK8493037.1"/>
    </source>
</evidence>
<evidence type="ECO:0000256" key="1">
    <source>
        <dbReference type="SAM" id="MobiDB-lite"/>
    </source>
</evidence>
<comment type="caution">
    <text evidence="2">The sequence shown here is derived from an EMBL/GenBank/DDBJ whole genome shotgun (WGS) entry which is preliminary data.</text>
</comment>
<keyword evidence="3" id="KW-1185">Reference proteome</keyword>
<dbReference type="EMBL" id="JBBPBM010000655">
    <property type="protein sequence ID" value="KAK8493037.1"/>
    <property type="molecule type" value="Genomic_DNA"/>
</dbReference>
<dbReference type="Proteomes" id="UP001472677">
    <property type="component" value="Unassembled WGS sequence"/>
</dbReference>
<proteinExistence type="predicted"/>
<evidence type="ECO:0000313" key="3">
    <source>
        <dbReference type="Proteomes" id="UP001472677"/>
    </source>
</evidence>
<gene>
    <name evidence="2" type="ORF">V6N12_017020</name>
</gene>
<accession>A0ABR2AJC4</accession>
<dbReference type="CDD" id="cd14686">
    <property type="entry name" value="bZIP"/>
    <property type="match status" value="1"/>
</dbReference>
<sequence>MLKKVTIRLFQSLRTTLVTFLKESSRAVYMLAMVYTTTIDEKNEKGERQSGVGNVEKPKVKSMVEDKVGWFVRDSVLHFALSQISVPESKQSMDPTSGDDFPLSDLSFTGEGSVSPGSFMRQWYLNSAQVHTGVPEGNAGSLMNLKHLNSAQIHPGVPDGNPRSFINPGYLKSAQNNPGVQEGNPCSFMNPSYLNSAQIKPGVPEGNPGSFMNPRYMNSAQFNPGVPDGNPGSFMFPRQLNLAQIHPGVEVENPGSFMCPSLSQNYPGASSGGNGKSDREYREREKNKKVQMVLDFKKLEEENDFLRTTNQSLLEVNASMNQFLTNQQNMFHQLRSDLSLIKQNHVKLDAQWKALALDNGGPLGIEIEKLMAENASLVTNTSQFLREIDKLTNDIKLLKVILVMLEPASSFEIRMVIAVRGPTEDLDAELPCD</sequence>
<name>A0ABR2AJC4_9ROSI</name>